<evidence type="ECO:0000313" key="3">
    <source>
        <dbReference type="Proteomes" id="UP000245634"/>
    </source>
</evidence>
<dbReference type="SUPFAM" id="SSF54593">
    <property type="entry name" value="Glyoxalase/Bleomycin resistance protein/Dihydroxybiphenyl dioxygenase"/>
    <property type="match status" value="1"/>
</dbReference>
<dbReference type="AlphaFoldDB" id="A0A316D6K4"/>
<feature type="domain" description="PhnB-like" evidence="1">
    <location>
        <begin position="10"/>
        <end position="127"/>
    </location>
</feature>
<reference evidence="2 3" key="1">
    <citation type="submission" date="2018-05" db="EMBL/GenBank/DDBJ databases">
        <title>Genomic Encyclopedia of Type Strains, Phase IV (KMG-IV): sequencing the most valuable type-strain genomes for metagenomic binning, comparative biology and taxonomic classification.</title>
        <authorList>
            <person name="Goeker M."/>
        </authorList>
    </citation>
    <scope>NUCLEOTIDE SEQUENCE [LARGE SCALE GENOMIC DNA]</scope>
    <source>
        <strain evidence="2 3">DSM 18773</strain>
    </source>
</reference>
<dbReference type="OrthoDB" id="9795306at2"/>
<dbReference type="InterPro" id="IPR028973">
    <property type="entry name" value="PhnB-like"/>
</dbReference>
<dbReference type="EMBL" id="QGGL01000013">
    <property type="protein sequence ID" value="PWK09607.1"/>
    <property type="molecule type" value="Genomic_DNA"/>
</dbReference>
<dbReference type="InterPro" id="IPR029068">
    <property type="entry name" value="Glyas_Bleomycin-R_OHBP_Dase"/>
</dbReference>
<keyword evidence="3" id="KW-1185">Reference proteome</keyword>
<name>A0A316D6K4_9BACL</name>
<proteinExistence type="predicted"/>
<comment type="caution">
    <text evidence="2">The sequence shown here is derived from an EMBL/GenBank/DDBJ whole genome shotgun (WGS) entry which is preliminary data.</text>
</comment>
<dbReference type="PANTHER" id="PTHR33990:SF1">
    <property type="entry name" value="PROTEIN YJDN"/>
    <property type="match status" value="1"/>
</dbReference>
<protein>
    <submittedName>
        <fullName evidence="2">PhnB protein</fullName>
    </submittedName>
</protein>
<evidence type="ECO:0000259" key="1">
    <source>
        <dbReference type="Pfam" id="PF06983"/>
    </source>
</evidence>
<accession>A0A316D6K4</accession>
<sequence>MAKHATYLNTEDARAQAEFYVSALGGEILHVMTFGDAPDSNEEIKDKVMHLSLMAAGVNFMMSDSFEPVNYGTTISQCMEFKTPEEARTAFDNLAAGGTVVQPLEMQFWGAMFGQLVDKFGVQWSIVTEHAANPS</sequence>
<dbReference type="Proteomes" id="UP000245634">
    <property type="component" value="Unassembled WGS sequence"/>
</dbReference>
<gene>
    <name evidence="2" type="ORF">C7459_11341</name>
</gene>
<dbReference type="PANTHER" id="PTHR33990">
    <property type="entry name" value="PROTEIN YJDN-RELATED"/>
    <property type="match status" value="1"/>
</dbReference>
<dbReference type="Gene3D" id="3.10.180.10">
    <property type="entry name" value="2,3-Dihydroxybiphenyl 1,2-Dioxygenase, domain 1"/>
    <property type="match status" value="1"/>
</dbReference>
<dbReference type="CDD" id="cd06588">
    <property type="entry name" value="PhnB_like"/>
    <property type="match status" value="1"/>
</dbReference>
<dbReference type="RefSeq" id="WP_109690118.1">
    <property type="nucleotide sequence ID" value="NZ_QGGL01000013.1"/>
</dbReference>
<evidence type="ECO:0000313" key="2">
    <source>
        <dbReference type="EMBL" id="PWK09607.1"/>
    </source>
</evidence>
<organism evidence="2 3">
    <name type="scientific">Tumebacillus permanentifrigoris</name>
    <dbReference type="NCBI Taxonomy" id="378543"/>
    <lineage>
        <taxon>Bacteria</taxon>
        <taxon>Bacillati</taxon>
        <taxon>Bacillota</taxon>
        <taxon>Bacilli</taxon>
        <taxon>Bacillales</taxon>
        <taxon>Alicyclobacillaceae</taxon>
        <taxon>Tumebacillus</taxon>
    </lineage>
</organism>
<dbReference type="Pfam" id="PF06983">
    <property type="entry name" value="3-dmu-9_3-mt"/>
    <property type="match status" value="1"/>
</dbReference>